<dbReference type="Gene3D" id="3.30.40.10">
    <property type="entry name" value="Zinc/RING finger domain, C3HC4 (zinc finger)"/>
    <property type="match status" value="1"/>
</dbReference>
<evidence type="ECO:0000256" key="6">
    <source>
        <dbReference type="ARBA" id="ARBA00022737"/>
    </source>
</evidence>
<keyword evidence="10" id="KW-0805">Transcription regulation</keyword>
<feature type="compositionally biased region" description="Polar residues" evidence="19">
    <location>
        <begin position="180"/>
        <end position="193"/>
    </location>
</feature>
<dbReference type="Pfam" id="PF02172">
    <property type="entry name" value="KIX"/>
    <property type="match status" value="1"/>
</dbReference>
<feature type="domain" description="Bromo" evidence="20">
    <location>
        <begin position="312"/>
        <end position="384"/>
    </location>
</feature>
<dbReference type="SMART" id="SM01250">
    <property type="entry name" value="KAT11"/>
    <property type="match status" value="1"/>
</dbReference>
<dbReference type="EC" id="2.3.1.48" evidence="2"/>
<evidence type="ECO:0000256" key="11">
    <source>
        <dbReference type="ARBA" id="ARBA00023117"/>
    </source>
</evidence>
<dbReference type="PROSITE" id="PS50952">
    <property type="entry name" value="KIX"/>
    <property type="match status" value="1"/>
</dbReference>
<keyword evidence="14" id="KW-0539">Nucleus</keyword>
<keyword evidence="3" id="KW-0488">Methylation</keyword>
<dbReference type="PROSITE" id="PS50014">
    <property type="entry name" value="BROMODOMAIN_2"/>
    <property type="match status" value="1"/>
</dbReference>
<feature type="domain" description="CBP/p300-type HAT" evidence="23">
    <location>
        <begin position="543"/>
        <end position="907"/>
    </location>
</feature>
<evidence type="ECO:0000256" key="13">
    <source>
        <dbReference type="ARBA" id="ARBA00023163"/>
    </source>
</evidence>
<keyword evidence="4" id="KW-0808">Transferase</keyword>
<dbReference type="Pfam" id="PF02135">
    <property type="entry name" value="zf-TAZ"/>
    <property type="match status" value="1"/>
</dbReference>
<dbReference type="GO" id="GO:0008270">
    <property type="term" value="F:zinc ion binding"/>
    <property type="evidence" value="ECO:0007669"/>
    <property type="project" value="UniProtKB-KW"/>
</dbReference>
<dbReference type="Gene3D" id="1.10.246.20">
    <property type="entry name" value="Coactivator CBP, KIX domain"/>
    <property type="match status" value="1"/>
</dbReference>
<keyword evidence="7 18" id="KW-0863">Zinc-finger</keyword>
<dbReference type="InterPro" id="IPR038547">
    <property type="entry name" value="RING_CBP-p300_sf"/>
</dbReference>
<dbReference type="InterPro" id="IPR001487">
    <property type="entry name" value="Bromodomain"/>
</dbReference>
<feature type="zinc finger region" description="TAZ-type" evidence="18">
    <location>
        <begin position="963"/>
        <end position="1044"/>
    </location>
</feature>
<feature type="domain" description="KIX" evidence="22">
    <location>
        <begin position="1"/>
        <end position="75"/>
    </location>
</feature>
<feature type="region of interest" description="Disordered" evidence="19">
    <location>
        <begin position="778"/>
        <end position="818"/>
    </location>
</feature>
<dbReference type="Pfam" id="PF00569">
    <property type="entry name" value="ZZ"/>
    <property type="match status" value="1"/>
</dbReference>
<dbReference type="SUPFAM" id="SSF47370">
    <property type="entry name" value="Bromodomain"/>
    <property type="match status" value="1"/>
</dbReference>
<dbReference type="CDD" id="cd15557">
    <property type="entry name" value="PHD_CBP_p300"/>
    <property type="match status" value="1"/>
</dbReference>
<feature type="compositionally biased region" description="Low complexity" evidence="19">
    <location>
        <begin position="1115"/>
        <end position="1150"/>
    </location>
</feature>
<evidence type="ECO:0000259" key="21">
    <source>
        <dbReference type="PROSITE" id="PS50134"/>
    </source>
</evidence>
<feature type="region of interest" description="Disordered" evidence="19">
    <location>
        <begin position="143"/>
        <end position="298"/>
    </location>
</feature>
<dbReference type="PANTHER" id="PTHR13808">
    <property type="entry name" value="CBP/P300-RELATED"/>
    <property type="match status" value="1"/>
</dbReference>
<feature type="non-terminal residue" evidence="24">
    <location>
        <position position="1"/>
    </location>
</feature>
<dbReference type="SMART" id="SM00297">
    <property type="entry name" value="BROMO"/>
    <property type="match status" value="1"/>
</dbReference>
<evidence type="ECO:0000256" key="4">
    <source>
        <dbReference type="ARBA" id="ARBA00022679"/>
    </source>
</evidence>
<dbReference type="GO" id="GO:0000123">
    <property type="term" value="C:histone acetyltransferase complex"/>
    <property type="evidence" value="ECO:0007669"/>
    <property type="project" value="TreeGrafter"/>
</dbReference>
<dbReference type="PANTHER" id="PTHR13808:SF1">
    <property type="entry name" value="HISTONE ACETYLTRANSFERASE"/>
    <property type="match status" value="1"/>
</dbReference>
<accession>A0AA36CD59</accession>
<evidence type="ECO:0000256" key="9">
    <source>
        <dbReference type="ARBA" id="ARBA00022853"/>
    </source>
</evidence>
<evidence type="ECO:0000256" key="12">
    <source>
        <dbReference type="ARBA" id="ARBA00023159"/>
    </source>
</evidence>
<dbReference type="PROSITE" id="PS50134">
    <property type="entry name" value="ZF_TAZ"/>
    <property type="match status" value="1"/>
</dbReference>
<dbReference type="SMART" id="SM00551">
    <property type="entry name" value="ZnF_TAZ"/>
    <property type="match status" value="1"/>
</dbReference>
<evidence type="ECO:0000256" key="3">
    <source>
        <dbReference type="ARBA" id="ARBA00022481"/>
    </source>
</evidence>
<keyword evidence="6" id="KW-0677">Repeat</keyword>
<evidence type="ECO:0000259" key="23">
    <source>
        <dbReference type="PROSITE" id="PS51727"/>
    </source>
</evidence>
<dbReference type="Gene3D" id="1.20.1020.10">
    <property type="entry name" value="TAZ domain"/>
    <property type="match status" value="1"/>
</dbReference>
<evidence type="ECO:0000256" key="2">
    <source>
        <dbReference type="ARBA" id="ARBA00013184"/>
    </source>
</evidence>
<organism evidence="24 25">
    <name type="scientific">Mesorhabditis spiculigera</name>
    <dbReference type="NCBI Taxonomy" id="96644"/>
    <lineage>
        <taxon>Eukaryota</taxon>
        <taxon>Metazoa</taxon>
        <taxon>Ecdysozoa</taxon>
        <taxon>Nematoda</taxon>
        <taxon>Chromadorea</taxon>
        <taxon>Rhabditida</taxon>
        <taxon>Rhabditina</taxon>
        <taxon>Rhabditomorpha</taxon>
        <taxon>Rhabditoidea</taxon>
        <taxon>Rhabditidae</taxon>
        <taxon>Mesorhabditinae</taxon>
        <taxon>Mesorhabditis</taxon>
    </lineage>
</organism>
<feature type="region of interest" description="Disordered" evidence="19">
    <location>
        <begin position="1180"/>
        <end position="1211"/>
    </location>
</feature>
<evidence type="ECO:0000256" key="8">
    <source>
        <dbReference type="ARBA" id="ARBA00022833"/>
    </source>
</evidence>
<evidence type="ECO:0000313" key="25">
    <source>
        <dbReference type="Proteomes" id="UP001177023"/>
    </source>
</evidence>
<dbReference type="InterPro" id="IPR036427">
    <property type="entry name" value="Bromodomain-like_sf"/>
</dbReference>
<reference evidence="24" key="1">
    <citation type="submission" date="2023-06" db="EMBL/GenBank/DDBJ databases">
        <authorList>
            <person name="Delattre M."/>
        </authorList>
    </citation>
    <scope>NUCLEOTIDE SEQUENCE</scope>
    <source>
        <strain evidence="24">AF72</strain>
    </source>
</reference>
<dbReference type="Gene3D" id="1.20.920.10">
    <property type="entry name" value="Bromodomain-like"/>
    <property type="match status" value="1"/>
</dbReference>
<name>A0AA36CD59_9BILA</name>
<protein>
    <recommendedName>
        <fullName evidence="2">histone acetyltransferase</fullName>
        <ecNumber evidence="2">2.3.1.48</ecNumber>
    </recommendedName>
</protein>
<evidence type="ECO:0000313" key="24">
    <source>
        <dbReference type="EMBL" id="CAJ0566175.1"/>
    </source>
</evidence>
<feature type="compositionally biased region" description="Polar residues" evidence="19">
    <location>
        <begin position="206"/>
        <end position="216"/>
    </location>
</feature>
<dbReference type="InterPro" id="IPR010303">
    <property type="entry name" value="RING_CBP-p300"/>
</dbReference>
<dbReference type="InterPro" id="IPR000433">
    <property type="entry name" value="Znf_ZZ"/>
</dbReference>
<feature type="region of interest" description="Disordered" evidence="19">
    <location>
        <begin position="77"/>
        <end position="126"/>
    </location>
</feature>
<dbReference type="GO" id="GO:0004402">
    <property type="term" value="F:histone acetyltransferase activity"/>
    <property type="evidence" value="ECO:0007669"/>
    <property type="project" value="InterPro"/>
</dbReference>
<dbReference type="GO" id="GO:0140297">
    <property type="term" value="F:DNA-binding transcription factor binding"/>
    <property type="evidence" value="ECO:0007669"/>
    <property type="project" value="UniProtKB-ARBA"/>
</dbReference>
<evidence type="ECO:0000256" key="18">
    <source>
        <dbReference type="PROSITE-ProRule" id="PRU00203"/>
    </source>
</evidence>
<keyword evidence="9" id="KW-0156">Chromatin regulator</keyword>
<keyword evidence="25" id="KW-1185">Reference proteome</keyword>
<dbReference type="SUPFAM" id="SSF47040">
    <property type="entry name" value="Kix domain of CBP (creb binding protein)"/>
    <property type="match status" value="1"/>
</dbReference>
<keyword evidence="15" id="KW-0012">Acyltransferase</keyword>
<dbReference type="InterPro" id="IPR036529">
    <property type="entry name" value="KIX_dom_sf"/>
</dbReference>
<evidence type="ECO:0000259" key="20">
    <source>
        <dbReference type="PROSITE" id="PS50014"/>
    </source>
</evidence>
<evidence type="ECO:0000256" key="5">
    <source>
        <dbReference type="ARBA" id="ARBA00022723"/>
    </source>
</evidence>
<gene>
    <name evidence="24" type="ORF">MSPICULIGERA_LOCUS4790</name>
</gene>
<evidence type="ECO:0000256" key="1">
    <source>
        <dbReference type="ARBA" id="ARBA00004123"/>
    </source>
</evidence>
<dbReference type="InterPro" id="IPR000197">
    <property type="entry name" value="Znf_TAZ"/>
</dbReference>
<dbReference type="InterPro" id="IPR031162">
    <property type="entry name" value="CBP_P300_HAT"/>
</dbReference>
<dbReference type="Proteomes" id="UP001177023">
    <property type="component" value="Unassembled WGS sequence"/>
</dbReference>
<evidence type="ECO:0000256" key="14">
    <source>
        <dbReference type="ARBA" id="ARBA00023242"/>
    </source>
</evidence>
<feature type="compositionally biased region" description="Basic residues" evidence="19">
    <location>
        <begin position="795"/>
        <end position="812"/>
    </location>
</feature>
<dbReference type="Gene3D" id="3.30.60.90">
    <property type="match status" value="1"/>
</dbReference>
<evidence type="ECO:0000256" key="7">
    <source>
        <dbReference type="ARBA" id="ARBA00022771"/>
    </source>
</evidence>
<sequence length="1327" mass="153091">MAWQSDEETPSLRKRSVRKLMDALFPYPYVKDSRIQDIALYAARLEKDLYDKGTSKTDFLQAVAERIYHIKKELDDKKARRANGQEPHPQISQIHQQQQQQQQQMQQIQQQPNSQQGPSNGQAPLQNIENNAMMQPDIKPVIPPQQQQQYQQQLQQQQQQQAHQQAQQYSQQQQPQPQQNNWAHQPNASTSYGQMAPSHGQDLKRSSTGSETSEVPNKQIKTEPFDSASTPPALENASIDMKPDLASMSESKVTPPAQPTPAQNNNTQRQRSEPPPPPKPSKPSVDEPPGEDTVHDAESMKRHLMPVFTICWEMEEAVIFHEPVDPIKLGIPQYADIIKQPMDLSTIRNKLNRGGYANPWQFCEDMWLMFDNAWTFNKKATKVYKQTTKVHEIFTLEMNVAMEKMGYCCSQRLTFTELPLFCYGAGQCLILWDQPYMCYEQNSCQFNIQVSEKYTYCLKCFDSLVPPEGMALTDDPNDQNRVKKDAFQLMKNNQREYEPMEVCKLCHRKWHKICANYHNKIYTEGFTCETCLKEKELTKQENKFTAKKLPHTKLSQHLEDRVNGYVKRTTDEELEVVIRVLSVQEKEVEVRKEIRDKYSMQGFPDKFPYRSKAIFAFEVIDGAEVCFFGMHVQEYDNKCGGNNQRRVYIAYLDSVNFFQPRTMRTDVYHEILLGYLDYAKQLGYTMAHLWACPPGEGDDYIFHCHPPDQKMPKPKRLQDWYRCMLTKGKEQGVVVEFKDIYKQAVDDDLRCPIELPYFEGDFWPGIIEECIRDAKDEETKRLQGGDDEDDIVSKSHSKKKSTKASKNKKKPEKTKQSTGDLITDKLYTQLEKHKDVFFTIRLVPEKELPKVHAIDIADPDRLLASELMENRDNFLQRAREDHWEFSSLRRAKYSTLCMCHALHNDPGQKDGIATCNLCNATAKWHCNTCEDFDMCDKCKEAKPHKHPLEKIAQLVDGGTNGEKKDKNGRLQACAMALQHACQCRDANCNERNCQKMKKVVQHTKTCKKRMTSDCQYCKQLIALCCYHAKNCHKEQCPIPYCSAIRHKLNEQKQSQVRRSEMMMRRRMEGIRGRDALQHQLSQSQGSPTGMEQSPATNGPGSINASKNGGPGSVGPGSNKSMHQQQMMSYGAQQQAQQQQPQSQHLQQHGAQKGGAGSYMPMAQLPAQGQYNPMMDQQNRQMYGMQQQQQAQQQMHQQRPQAVAAQPQRQVDPRVQGVVRQFNSLKGNPEERERMLGELKKQPPLFQAFIKEIQAQRDQQQPPPPPWMQTSGQMPMGAQGQRPPMGQHPGQYPAHMQQHMQQQQQQYYGQQHQQQQLQQQQKQWPTGK</sequence>
<keyword evidence="5 18" id="KW-0479">Metal-binding</keyword>
<evidence type="ECO:0000256" key="16">
    <source>
        <dbReference type="ARBA" id="ARBA00048017"/>
    </source>
</evidence>
<feature type="region of interest" description="Disordered" evidence="19">
    <location>
        <begin position="1254"/>
        <end position="1327"/>
    </location>
</feature>
<keyword evidence="11 17" id="KW-0103">Bromodomain</keyword>
<dbReference type="Pfam" id="PF08214">
    <property type="entry name" value="HAT_KAT11"/>
    <property type="match status" value="1"/>
</dbReference>
<dbReference type="SUPFAM" id="SSF57850">
    <property type="entry name" value="RING/U-box"/>
    <property type="match status" value="1"/>
</dbReference>
<dbReference type="InterPro" id="IPR056484">
    <property type="entry name" value="PHD_P300"/>
</dbReference>
<dbReference type="InterPro" id="IPR013178">
    <property type="entry name" value="Histone_AcTrfase_Rtt109/CBP"/>
</dbReference>
<dbReference type="InterPro" id="IPR003101">
    <property type="entry name" value="KIX_dom"/>
</dbReference>
<feature type="compositionally biased region" description="Low complexity" evidence="19">
    <location>
        <begin position="1180"/>
        <end position="1209"/>
    </location>
</feature>
<feature type="compositionally biased region" description="Low complexity" evidence="19">
    <location>
        <begin position="1295"/>
        <end position="1327"/>
    </location>
</feature>
<dbReference type="Pfam" id="PF23570">
    <property type="entry name" value="PHD_P300"/>
    <property type="match status" value="1"/>
</dbReference>
<dbReference type="InterPro" id="IPR035898">
    <property type="entry name" value="TAZ_dom_sf"/>
</dbReference>
<dbReference type="GO" id="GO:0045944">
    <property type="term" value="P:positive regulation of transcription by RNA polymerase II"/>
    <property type="evidence" value="ECO:0007669"/>
    <property type="project" value="TreeGrafter"/>
</dbReference>
<feature type="compositionally biased region" description="Low complexity" evidence="19">
    <location>
        <begin position="144"/>
        <end position="179"/>
    </location>
</feature>
<evidence type="ECO:0000256" key="15">
    <source>
        <dbReference type="ARBA" id="ARBA00023315"/>
    </source>
</evidence>
<dbReference type="Pfam" id="PF00439">
    <property type="entry name" value="Bromodomain"/>
    <property type="match status" value="1"/>
</dbReference>
<dbReference type="GO" id="GO:0031490">
    <property type="term" value="F:chromatin DNA binding"/>
    <property type="evidence" value="ECO:0007669"/>
    <property type="project" value="TreeGrafter"/>
</dbReference>
<dbReference type="GO" id="GO:0005634">
    <property type="term" value="C:nucleus"/>
    <property type="evidence" value="ECO:0007669"/>
    <property type="project" value="UniProtKB-SubCell"/>
</dbReference>
<dbReference type="PROSITE" id="PS51727">
    <property type="entry name" value="CBP_P300_HAT"/>
    <property type="match status" value="1"/>
</dbReference>
<dbReference type="InterPro" id="IPR013083">
    <property type="entry name" value="Znf_RING/FYVE/PHD"/>
</dbReference>
<feature type="compositionally biased region" description="Low complexity" evidence="19">
    <location>
        <begin position="88"/>
        <end position="122"/>
    </location>
</feature>
<feature type="domain" description="TAZ-type" evidence="21">
    <location>
        <begin position="963"/>
        <end position="1044"/>
    </location>
</feature>
<evidence type="ECO:0000256" key="17">
    <source>
        <dbReference type="PROSITE-ProRule" id="PRU00035"/>
    </source>
</evidence>
<dbReference type="PRINTS" id="PR00503">
    <property type="entry name" value="BROMODOMAIN"/>
</dbReference>
<comment type="subcellular location">
    <subcellularLocation>
        <location evidence="1">Nucleus</location>
    </subcellularLocation>
</comment>
<feature type="compositionally biased region" description="Low complexity" evidence="19">
    <location>
        <begin position="260"/>
        <end position="269"/>
    </location>
</feature>
<comment type="caution">
    <text evidence="24">The sequence shown here is derived from an EMBL/GenBank/DDBJ whole genome shotgun (WGS) entry which is preliminary data.</text>
</comment>
<keyword evidence="12" id="KW-0010">Activator</keyword>
<dbReference type="Pfam" id="PF06001">
    <property type="entry name" value="RING_CBP-p300"/>
    <property type="match status" value="1"/>
</dbReference>
<dbReference type="InterPro" id="IPR043145">
    <property type="entry name" value="Znf_ZZ_sf"/>
</dbReference>
<dbReference type="GO" id="GO:0005667">
    <property type="term" value="C:transcription regulator complex"/>
    <property type="evidence" value="ECO:0007669"/>
    <property type="project" value="TreeGrafter"/>
</dbReference>
<evidence type="ECO:0000256" key="19">
    <source>
        <dbReference type="SAM" id="MobiDB-lite"/>
    </source>
</evidence>
<evidence type="ECO:0000259" key="22">
    <source>
        <dbReference type="PROSITE" id="PS50952"/>
    </source>
</evidence>
<comment type="catalytic activity">
    <reaction evidence="16">
        <text>L-lysyl-[protein] + acetyl-CoA = N(6)-acetyl-L-lysyl-[protein] + CoA + H(+)</text>
        <dbReference type="Rhea" id="RHEA:45948"/>
        <dbReference type="Rhea" id="RHEA-COMP:9752"/>
        <dbReference type="Rhea" id="RHEA-COMP:10731"/>
        <dbReference type="ChEBI" id="CHEBI:15378"/>
        <dbReference type="ChEBI" id="CHEBI:29969"/>
        <dbReference type="ChEBI" id="CHEBI:57287"/>
        <dbReference type="ChEBI" id="CHEBI:57288"/>
        <dbReference type="ChEBI" id="CHEBI:61930"/>
        <dbReference type="EC" id="2.3.1.48"/>
    </reaction>
</comment>
<evidence type="ECO:0000256" key="10">
    <source>
        <dbReference type="ARBA" id="ARBA00023015"/>
    </source>
</evidence>
<dbReference type="SUPFAM" id="SSF57933">
    <property type="entry name" value="TAZ domain"/>
    <property type="match status" value="1"/>
</dbReference>
<feature type="region of interest" description="Disordered" evidence="19">
    <location>
        <begin position="1077"/>
        <end position="1162"/>
    </location>
</feature>
<keyword evidence="13" id="KW-0804">Transcription</keyword>
<proteinExistence type="predicted"/>
<keyword evidence="8 18" id="KW-0862">Zinc</keyword>
<dbReference type="EMBL" id="CATQJA010001176">
    <property type="protein sequence ID" value="CAJ0566175.1"/>
    <property type="molecule type" value="Genomic_DNA"/>
</dbReference>
<dbReference type="Gene3D" id="2.10.110.40">
    <property type="match status" value="1"/>
</dbReference>
<feature type="compositionally biased region" description="Polar residues" evidence="19">
    <location>
        <begin position="1078"/>
        <end position="1104"/>
    </location>
</feature>
<dbReference type="GO" id="GO:0003713">
    <property type="term" value="F:transcription coactivator activity"/>
    <property type="evidence" value="ECO:0007669"/>
    <property type="project" value="TreeGrafter"/>
</dbReference>